<evidence type="ECO:0000256" key="2">
    <source>
        <dbReference type="SAM" id="SignalP"/>
    </source>
</evidence>
<name>R7UHF0_CAPTE</name>
<dbReference type="Gene3D" id="2.60.120.740">
    <property type="match status" value="1"/>
</dbReference>
<dbReference type="EMBL" id="AMQN01001294">
    <property type="status" value="NOT_ANNOTATED_CDS"/>
    <property type="molecule type" value="Genomic_DNA"/>
</dbReference>
<feature type="chain" id="PRO_5008788061" description="SUEL-type lectin domain-containing protein" evidence="2">
    <location>
        <begin position="25"/>
        <end position="456"/>
    </location>
</feature>
<dbReference type="PROSITE" id="PS50228">
    <property type="entry name" value="SUEL_LECTIN"/>
    <property type="match status" value="1"/>
</dbReference>
<keyword evidence="1" id="KW-0812">Transmembrane</keyword>
<evidence type="ECO:0000313" key="6">
    <source>
        <dbReference type="Proteomes" id="UP000014760"/>
    </source>
</evidence>
<dbReference type="EMBL" id="KB301364">
    <property type="protein sequence ID" value="ELU05615.1"/>
    <property type="molecule type" value="Genomic_DNA"/>
</dbReference>
<protein>
    <recommendedName>
        <fullName evidence="3">SUEL-type lectin domain-containing protein</fullName>
    </recommendedName>
</protein>
<dbReference type="PANTHER" id="PTHR46780">
    <property type="entry name" value="PROTEIN EVA-1"/>
    <property type="match status" value="1"/>
</dbReference>
<reference evidence="4 6" key="2">
    <citation type="journal article" date="2013" name="Nature">
        <title>Insights into bilaterian evolution from three spiralian genomes.</title>
        <authorList>
            <person name="Simakov O."/>
            <person name="Marletaz F."/>
            <person name="Cho S.J."/>
            <person name="Edsinger-Gonzales E."/>
            <person name="Havlak P."/>
            <person name="Hellsten U."/>
            <person name="Kuo D.H."/>
            <person name="Larsson T."/>
            <person name="Lv J."/>
            <person name="Arendt D."/>
            <person name="Savage R."/>
            <person name="Osoegawa K."/>
            <person name="de Jong P."/>
            <person name="Grimwood J."/>
            <person name="Chapman J.A."/>
            <person name="Shapiro H."/>
            <person name="Aerts A."/>
            <person name="Otillar R.P."/>
            <person name="Terry A.Y."/>
            <person name="Boore J.L."/>
            <person name="Grigoriev I.V."/>
            <person name="Lindberg D.R."/>
            <person name="Seaver E.C."/>
            <person name="Weisblat D.A."/>
            <person name="Putnam N.H."/>
            <person name="Rokhsar D.S."/>
        </authorList>
    </citation>
    <scope>NUCLEOTIDE SEQUENCE</scope>
    <source>
        <strain evidence="4 6">I ESC-2004</strain>
    </source>
</reference>
<dbReference type="Proteomes" id="UP000014760">
    <property type="component" value="Unassembled WGS sequence"/>
</dbReference>
<dbReference type="EnsemblMetazoa" id="CapteT228994">
    <property type="protein sequence ID" value="CapteP228994"/>
    <property type="gene ID" value="CapteG228994"/>
</dbReference>
<gene>
    <name evidence="4" type="ORF">CAPTEDRAFT_228994</name>
</gene>
<dbReference type="AlphaFoldDB" id="R7UHF0"/>
<keyword evidence="1" id="KW-1133">Transmembrane helix</keyword>
<reference evidence="5" key="3">
    <citation type="submission" date="2015-06" db="UniProtKB">
        <authorList>
            <consortium name="EnsemblMetazoa"/>
        </authorList>
    </citation>
    <scope>IDENTIFICATION</scope>
</reference>
<dbReference type="InterPro" id="IPR043159">
    <property type="entry name" value="Lectin_gal-bd_sf"/>
</dbReference>
<evidence type="ECO:0000313" key="5">
    <source>
        <dbReference type="EnsemblMetazoa" id="CapteP228994"/>
    </source>
</evidence>
<keyword evidence="6" id="KW-1185">Reference proteome</keyword>
<dbReference type="Pfam" id="PF02140">
    <property type="entry name" value="SUEL_Lectin"/>
    <property type="match status" value="1"/>
</dbReference>
<dbReference type="OrthoDB" id="5979008at2759"/>
<dbReference type="InterPro" id="IPR000922">
    <property type="entry name" value="Lectin_gal-bd_dom"/>
</dbReference>
<reference evidence="6" key="1">
    <citation type="submission" date="2012-12" db="EMBL/GenBank/DDBJ databases">
        <authorList>
            <person name="Hellsten U."/>
            <person name="Grimwood J."/>
            <person name="Chapman J.A."/>
            <person name="Shapiro H."/>
            <person name="Aerts A."/>
            <person name="Otillar R.P."/>
            <person name="Terry A.Y."/>
            <person name="Boore J.L."/>
            <person name="Simakov O."/>
            <person name="Marletaz F."/>
            <person name="Cho S.-J."/>
            <person name="Edsinger-Gonzales E."/>
            <person name="Havlak P."/>
            <person name="Kuo D.-H."/>
            <person name="Larsson T."/>
            <person name="Lv J."/>
            <person name="Arendt D."/>
            <person name="Savage R."/>
            <person name="Osoegawa K."/>
            <person name="de Jong P."/>
            <person name="Lindberg D.R."/>
            <person name="Seaver E.C."/>
            <person name="Weisblat D.A."/>
            <person name="Putnam N.H."/>
            <person name="Grigoriev I.V."/>
            <person name="Rokhsar D.S."/>
        </authorList>
    </citation>
    <scope>NUCLEOTIDE SEQUENCE</scope>
    <source>
        <strain evidence="6">I ESC-2004</strain>
    </source>
</reference>
<keyword evidence="1" id="KW-0472">Membrane</keyword>
<proteinExistence type="predicted"/>
<feature type="domain" description="SUEL-type lectin" evidence="3">
    <location>
        <begin position="38"/>
        <end position="127"/>
    </location>
</feature>
<accession>R7UHF0</accession>
<keyword evidence="2" id="KW-0732">Signal</keyword>
<evidence type="ECO:0000313" key="4">
    <source>
        <dbReference type="EMBL" id="ELU05615.1"/>
    </source>
</evidence>
<feature type="signal peptide" evidence="2">
    <location>
        <begin position="1"/>
        <end position="24"/>
    </location>
</feature>
<dbReference type="GO" id="GO:0030246">
    <property type="term" value="F:carbohydrate binding"/>
    <property type="evidence" value="ECO:0007669"/>
    <property type="project" value="InterPro"/>
</dbReference>
<feature type="transmembrane region" description="Helical" evidence="1">
    <location>
        <begin position="315"/>
        <end position="339"/>
    </location>
</feature>
<sequence>MDILVWLALHIVYHFMLNINRSDSTDIIQRGKWGQGDYCDYEDFSVNCASGQIFKILSADYGHLRIGKCFEEDLGHFGCKAEVTEILSTECDGKRSCDIPVLDKKFRDTQPCKKGVALQLEAKYACLTIIPEHGLCQGIKAEPSLKYIASWQLSNLKCSNNQQLRINGQRGQNISFSAIRLSHTEATSVGFVINEDTREHLPISLLHQNNQLGSLKANAVSLSLDQLSSKTEFVLAYQAVGCPDINAPKDAVVTRTESDAKVSCIHTQQSWNLKCRGVHWLGIIGNCTRSVTAPITVRPKVIPPVVEDITLEKDVIYVIVICITIFLSVLVITTGYVCLRTARIQSGLEYRKKKPAEPEWAFGANQTMTLLAKQRPDSDYLQPMYPGDAQNVMPAAIYDTPPPNPMQVPQDNTCTSVKQNNDEDYNATVSSTSTDYKKYFVLDKDYMNTKEFINDV</sequence>
<evidence type="ECO:0000259" key="3">
    <source>
        <dbReference type="PROSITE" id="PS50228"/>
    </source>
</evidence>
<dbReference type="HOGENOM" id="CLU_029488_0_0_1"/>
<organism evidence="4">
    <name type="scientific">Capitella teleta</name>
    <name type="common">Polychaete worm</name>
    <dbReference type="NCBI Taxonomy" id="283909"/>
    <lineage>
        <taxon>Eukaryota</taxon>
        <taxon>Metazoa</taxon>
        <taxon>Spiralia</taxon>
        <taxon>Lophotrochozoa</taxon>
        <taxon>Annelida</taxon>
        <taxon>Polychaeta</taxon>
        <taxon>Sedentaria</taxon>
        <taxon>Scolecida</taxon>
        <taxon>Capitellidae</taxon>
        <taxon>Capitella</taxon>
    </lineage>
</organism>
<dbReference type="CDD" id="cd22823">
    <property type="entry name" value="Gal_Rha_Lectin"/>
    <property type="match status" value="1"/>
</dbReference>
<evidence type="ECO:0000256" key="1">
    <source>
        <dbReference type="SAM" id="Phobius"/>
    </source>
</evidence>